<dbReference type="STRING" id="1238424.J07HQW1_02995"/>
<reference evidence="1 2" key="1">
    <citation type="journal article" date="2013" name="PLoS ONE">
        <title>Assembly-driven community genomics of a hypersaline microbial ecosystem.</title>
        <authorList>
            <person name="Podell S."/>
            <person name="Ugalde J.A."/>
            <person name="Narasingarao P."/>
            <person name="Banfield J.F."/>
            <person name="Heidelberg K.B."/>
            <person name="Allen E.E."/>
        </authorList>
    </citation>
    <scope>NUCLEOTIDE SEQUENCE [LARGE SCALE GENOMIC DNA]</scope>
    <source>
        <strain evidence="2">J07HQW1</strain>
    </source>
</reference>
<name>U1MS27_9EURY</name>
<evidence type="ECO:0000313" key="2">
    <source>
        <dbReference type="Proteomes" id="UP000030649"/>
    </source>
</evidence>
<dbReference type="HOGENOM" id="CLU_2204069_0_0_2"/>
<organism evidence="1 2">
    <name type="scientific">Haloquadratum walsbyi J07HQW1</name>
    <dbReference type="NCBI Taxonomy" id="1238424"/>
    <lineage>
        <taxon>Archaea</taxon>
        <taxon>Methanobacteriati</taxon>
        <taxon>Methanobacteriota</taxon>
        <taxon>Stenosarchaea group</taxon>
        <taxon>Halobacteria</taxon>
        <taxon>Halobacteriales</taxon>
        <taxon>Haloferacaceae</taxon>
        <taxon>Haloquadratum</taxon>
    </lineage>
</organism>
<proteinExistence type="predicted"/>
<gene>
    <name evidence="1" type="ORF">J07HQW1_02995</name>
</gene>
<evidence type="ECO:0000313" key="1">
    <source>
        <dbReference type="EMBL" id="ERG92944.1"/>
    </source>
</evidence>
<dbReference type="Gene3D" id="1.10.246.40">
    <property type="entry name" value="Tn5 transposase, domain 1"/>
    <property type="match status" value="1"/>
</dbReference>
<sequence>MGRRSRSWKLELDEDGQLCDMDVSGWIQVEFRSAEFGDERLTDRLRSDSLVRIIPDEWVDGDSVIPLDKAIEHMLEYRVNYEPALEMIADEYDRDIDASHEDPRLNS</sequence>
<dbReference type="Proteomes" id="UP000030649">
    <property type="component" value="Unassembled WGS sequence"/>
</dbReference>
<dbReference type="AlphaFoldDB" id="U1MS27"/>
<protein>
    <submittedName>
        <fullName evidence="1">Uncharacterized protein</fullName>
    </submittedName>
</protein>
<dbReference type="EMBL" id="KE356560">
    <property type="protein sequence ID" value="ERG92944.1"/>
    <property type="molecule type" value="Genomic_DNA"/>
</dbReference>
<accession>U1MS27</accession>
<dbReference type="InterPro" id="IPR038215">
    <property type="entry name" value="TN5-like_N_sf"/>
</dbReference>